<proteinExistence type="predicted"/>
<dbReference type="AlphaFoldDB" id="A0A1F6MDF9"/>
<name>A0A1F6MDF9_9BACT</name>
<accession>A0A1F6MDF9</accession>
<comment type="caution">
    <text evidence="1">The sequence shown here is derived from an EMBL/GenBank/DDBJ whole genome shotgun (WGS) entry which is preliminary data.</text>
</comment>
<evidence type="ECO:0000313" key="2">
    <source>
        <dbReference type="Proteomes" id="UP000177953"/>
    </source>
</evidence>
<sequence>MPEEVVAKLLLAWDVTNPFMKYPGSVEVKEDRISGRKRAWKKVFGDEDQEGCIKIVIAKFSKGREEVVRDLVRNFNGLNIKSKNGKK</sequence>
<dbReference type="Proteomes" id="UP000177953">
    <property type="component" value="Unassembled WGS sequence"/>
</dbReference>
<gene>
    <name evidence="1" type="ORF">A2754_02955</name>
</gene>
<protein>
    <submittedName>
        <fullName evidence="1">Uncharacterized protein</fullName>
    </submittedName>
</protein>
<organism evidence="1 2">
    <name type="scientific">Candidatus Magasanikbacteria bacterium RIFCSPHIGHO2_01_FULL_47_8</name>
    <dbReference type="NCBI Taxonomy" id="1798673"/>
    <lineage>
        <taxon>Bacteria</taxon>
        <taxon>Candidatus Magasanikiibacteriota</taxon>
    </lineage>
</organism>
<dbReference type="EMBL" id="MFPU01000029">
    <property type="protein sequence ID" value="OGH69669.1"/>
    <property type="molecule type" value="Genomic_DNA"/>
</dbReference>
<reference evidence="1 2" key="1">
    <citation type="journal article" date="2016" name="Nat. Commun.">
        <title>Thousands of microbial genomes shed light on interconnected biogeochemical processes in an aquifer system.</title>
        <authorList>
            <person name="Anantharaman K."/>
            <person name="Brown C.T."/>
            <person name="Hug L.A."/>
            <person name="Sharon I."/>
            <person name="Castelle C.J."/>
            <person name="Probst A.J."/>
            <person name="Thomas B.C."/>
            <person name="Singh A."/>
            <person name="Wilkins M.J."/>
            <person name="Karaoz U."/>
            <person name="Brodie E.L."/>
            <person name="Williams K.H."/>
            <person name="Hubbard S.S."/>
            <person name="Banfield J.F."/>
        </authorList>
    </citation>
    <scope>NUCLEOTIDE SEQUENCE [LARGE SCALE GENOMIC DNA]</scope>
</reference>
<evidence type="ECO:0000313" key="1">
    <source>
        <dbReference type="EMBL" id="OGH69669.1"/>
    </source>
</evidence>